<sequence>MVDDNAMNLCNRVVPRTSGNDQTSNTENADERRCAVLLAENEISGQSAYQEPSLTQAFGQMTRSIIAGPQLPPAKTVLGFTPTRDAKTPKRIARGGVTTLEHGSHSKYDRILNSKDFYAINSLFGALGSPPLPGWVPNGGDPCGASWQGVGCVNSNITSITINGANLGGQLGDDLGNFSSIITIDLSNNNIGGSIPENLPVTMQKLHIQNNELGGTLNVLEDLPLKDLDIENNLFSGPVPEKLLAIPKFKKDGNPFNTSIAPSPMLSPPPSPLSGAPSTDTVHANSSSSSSSSSGPTAQQSPAPKRKIGTSTIKIVGYVLVAVVSLIIVALSVMFCISKYEERKSRTDELSKSVAGRAQRVPEEHKNRNHLVKPSKEVGKVSESTSDKKIDHVIDLEGTDELVMPLPPPPPPPPPPVERVTVNLVPPPASVERVIVNPVASPEYAMRNTPPEKVNAPTSVSSFAVSSLQQYTNSFREDNLMRESRLGKVYLAELPSGTGLESEIPLGWDLYHSLANVRQASFRIAPPRSPEIGRVRNQQGSLSGYRKPTRASVLTGNQKGNYESISSWAHGLAFPTTFSKKNTVAVAKPPVYVKCIRTVAIDANMINNRRQVANDQPLRVCRSNRSSNKQNLETNQLGHNWCHITHKYNQ</sequence>
<evidence type="ECO:0000256" key="2">
    <source>
        <dbReference type="ARBA" id="ARBA00022737"/>
    </source>
</evidence>
<keyword evidence="4" id="KW-0812">Transmembrane</keyword>
<dbReference type="EMBL" id="LR862147">
    <property type="protein sequence ID" value="CAD1829436.1"/>
    <property type="molecule type" value="Genomic_DNA"/>
</dbReference>
<feature type="region of interest" description="Disordered" evidence="3">
    <location>
        <begin position="346"/>
        <end position="386"/>
    </location>
</feature>
<feature type="transmembrane region" description="Helical" evidence="4">
    <location>
        <begin position="315"/>
        <end position="337"/>
    </location>
</feature>
<dbReference type="PANTHER" id="PTHR48007:SF22">
    <property type="entry name" value="PROTEIN STRUBBELIG-RECEPTOR FAMILY 3-LIKE ISOFORM X1"/>
    <property type="match status" value="1"/>
</dbReference>
<dbReference type="InterPro" id="IPR046959">
    <property type="entry name" value="PRK1-6/SRF4-like"/>
</dbReference>
<dbReference type="Pfam" id="PF08263">
    <property type="entry name" value="LRRNT_2"/>
    <property type="match status" value="1"/>
</dbReference>
<dbReference type="PANTHER" id="PTHR48007">
    <property type="entry name" value="LEUCINE-RICH REPEAT RECEPTOR-LIKE PROTEIN KINASE PXC1"/>
    <property type="match status" value="1"/>
</dbReference>
<dbReference type="InterPro" id="IPR032675">
    <property type="entry name" value="LRR_dom_sf"/>
</dbReference>
<keyword evidence="2" id="KW-0677">Repeat</keyword>
<dbReference type="InterPro" id="IPR013210">
    <property type="entry name" value="LRR_N_plant-typ"/>
</dbReference>
<accession>A0A6V7PFY9</accession>
<dbReference type="Pfam" id="PF00560">
    <property type="entry name" value="LRR_1"/>
    <property type="match status" value="1"/>
</dbReference>
<feature type="domain" description="Leucine-rich repeat-containing N-terminal plant-type" evidence="5">
    <location>
        <begin position="115"/>
        <end position="152"/>
    </location>
</feature>
<dbReference type="InterPro" id="IPR001611">
    <property type="entry name" value="Leu-rich_rpt"/>
</dbReference>
<dbReference type="AlphaFoldDB" id="A0A6V7PFY9"/>
<evidence type="ECO:0000313" key="6">
    <source>
        <dbReference type="EMBL" id="CAD1829436.1"/>
    </source>
</evidence>
<feature type="compositionally biased region" description="Polar residues" evidence="3">
    <location>
        <begin position="17"/>
        <end position="27"/>
    </location>
</feature>
<protein>
    <recommendedName>
        <fullName evidence="5">Leucine-rich repeat-containing N-terminal plant-type domain-containing protein</fullName>
    </recommendedName>
</protein>
<dbReference type="Gene3D" id="3.80.10.10">
    <property type="entry name" value="Ribonuclease Inhibitor"/>
    <property type="match status" value="1"/>
</dbReference>
<reference evidence="6" key="1">
    <citation type="submission" date="2020-07" db="EMBL/GenBank/DDBJ databases">
        <authorList>
            <person name="Lin J."/>
        </authorList>
    </citation>
    <scope>NUCLEOTIDE SEQUENCE</scope>
</reference>
<evidence type="ECO:0000256" key="1">
    <source>
        <dbReference type="ARBA" id="ARBA00022614"/>
    </source>
</evidence>
<organism evidence="6">
    <name type="scientific">Ananas comosus var. bracteatus</name>
    <name type="common">red pineapple</name>
    <dbReference type="NCBI Taxonomy" id="296719"/>
    <lineage>
        <taxon>Eukaryota</taxon>
        <taxon>Viridiplantae</taxon>
        <taxon>Streptophyta</taxon>
        <taxon>Embryophyta</taxon>
        <taxon>Tracheophyta</taxon>
        <taxon>Spermatophyta</taxon>
        <taxon>Magnoliopsida</taxon>
        <taxon>Liliopsida</taxon>
        <taxon>Poales</taxon>
        <taxon>Bromeliaceae</taxon>
        <taxon>Bromelioideae</taxon>
        <taxon>Ananas</taxon>
    </lineage>
</organism>
<name>A0A6V7PFY9_ANACO</name>
<proteinExistence type="predicted"/>
<evidence type="ECO:0000259" key="5">
    <source>
        <dbReference type="Pfam" id="PF08263"/>
    </source>
</evidence>
<feature type="region of interest" description="Disordered" evidence="3">
    <location>
        <begin position="257"/>
        <end position="306"/>
    </location>
</feature>
<evidence type="ECO:0000256" key="3">
    <source>
        <dbReference type="SAM" id="MobiDB-lite"/>
    </source>
</evidence>
<feature type="region of interest" description="Disordered" evidence="3">
    <location>
        <begin position="1"/>
        <end position="29"/>
    </location>
</feature>
<feature type="compositionally biased region" description="Basic and acidic residues" evidence="3">
    <location>
        <begin position="374"/>
        <end position="386"/>
    </location>
</feature>
<dbReference type="SUPFAM" id="SSF52058">
    <property type="entry name" value="L domain-like"/>
    <property type="match status" value="1"/>
</dbReference>
<gene>
    <name evidence="6" type="ORF">CB5_LOCUS12647</name>
</gene>
<keyword evidence="4" id="KW-0472">Membrane</keyword>
<evidence type="ECO:0000256" key="4">
    <source>
        <dbReference type="SAM" id="Phobius"/>
    </source>
</evidence>
<keyword evidence="1" id="KW-0433">Leucine-rich repeat</keyword>
<keyword evidence="4" id="KW-1133">Transmembrane helix</keyword>